<dbReference type="Proteomes" id="UP001497525">
    <property type="component" value="Unassembled WGS sequence"/>
</dbReference>
<evidence type="ECO:0000256" key="1">
    <source>
        <dbReference type="ARBA" id="ARBA00004141"/>
    </source>
</evidence>
<feature type="transmembrane region" description="Helical" evidence="5">
    <location>
        <begin position="187"/>
        <end position="206"/>
    </location>
</feature>
<keyword evidence="3 5" id="KW-1133">Transmembrane helix</keyword>
<feature type="region of interest" description="Disordered" evidence="6">
    <location>
        <begin position="1"/>
        <end position="67"/>
    </location>
</feature>
<dbReference type="GO" id="GO:0055038">
    <property type="term" value="C:recycling endosome membrane"/>
    <property type="evidence" value="ECO:0007669"/>
    <property type="project" value="TreeGrafter"/>
</dbReference>
<feature type="compositionally biased region" description="Basic and acidic residues" evidence="6">
    <location>
        <begin position="91"/>
        <end position="110"/>
    </location>
</feature>
<sequence>MAHPPDDLESPFADPAAKLNPPVSNASESHSQEKPQVETAALSDYNPFETGAADLSGNINTAEYPPPYSTFEAQRVTAAELERRQKELDAKAAELARREEEQNRLAEQARRGNGQGPPNNWPPLPSFFPCKPCFYQDIDLEIIPEYQPVVKFGYYLWIAYAALLLVNLLGSLVYFAGTSKADSGSVFGVAILVCVLFTPLSFICWFRPLYKAFRSNSSVNFFVFFFIFGAQILVMGIQSLGIFNWGSCGWIIGLSAVKEFPACGAFILIIACIFTGLTVACAFYLIRVHRIYRSTGASFGKAKEEFARGMVSEPAVRAAAMETGLYGVRQATTPRN</sequence>
<reference evidence="7" key="1">
    <citation type="submission" date="2024-06" db="EMBL/GenBank/DDBJ databases">
        <authorList>
            <person name="Liu X."/>
            <person name="Lenzi L."/>
            <person name="Haldenby T S."/>
            <person name="Uol C."/>
        </authorList>
    </citation>
    <scope>NUCLEOTIDE SEQUENCE</scope>
</reference>
<dbReference type="GO" id="GO:0032588">
    <property type="term" value="C:trans-Golgi network membrane"/>
    <property type="evidence" value="ECO:0007669"/>
    <property type="project" value="TreeGrafter"/>
</dbReference>
<comment type="caution">
    <text evidence="7">The sequence shown here is derived from an EMBL/GenBank/DDBJ whole genome shotgun (WGS) entry which is preliminary data.</text>
</comment>
<protein>
    <recommendedName>
        <fullName evidence="5">Secretory carrier-associated membrane protein</fullName>
        <shortName evidence="5">Secretory carrier membrane protein</shortName>
    </recommendedName>
</protein>
<accession>A0AAV2T0H9</accession>
<dbReference type="PANTHER" id="PTHR10687">
    <property type="entry name" value="SECRETORY CARRIER-ASSOCIATED MEMBRANE PROTEIN SCAMP"/>
    <property type="match status" value="1"/>
</dbReference>
<dbReference type="GO" id="GO:0015031">
    <property type="term" value="P:protein transport"/>
    <property type="evidence" value="ECO:0007669"/>
    <property type="project" value="InterPro"/>
</dbReference>
<evidence type="ECO:0000313" key="7">
    <source>
        <dbReference type="EMBL" id="CAL5129873.1"/>
    </source>
</evidence>
<feature type="region of interest" description="Disordered" evidence="6">
    <location>
        <begin position="91"/>
        <end position="118"/>
    </location>
</feature>
<name>A0AAV2T0H9_CALDB</name>
<keyword evidence="5" id="KW-0813">Transport</keyword>
<evidence type="ECO:0000256" key="5">
    <source>
        <dbReference type="RuleBase" id="RU363122"/>
    </source>
</evidence>
<feature type="transmembrane region" description="Helical" evidence="5">
    <location>
        <begin position="218"/>
        <end position="245"/>
    </location>
</feature>
<gene>
    <name evidence="7" type="ORF">CDAUBV1_LOCUS1312</name>
</gene>
<keyword evidence="4 5" id="KW-0472">Membrane</keyword>
<comment type="subcellular location">
    <subcellularLocation>
        <location evidence="1 5">Membrane</location>
        <topology evidence="1 5">Multi-pass membrane protein</topology>
    </subcellularLocation>
</comment>
<evidence type="ECO:0000256" key="3">
    <source>
        <dbReference type="ARBA" id="ARBA00022989"/>
    </source>
</evidence>
<comment type="similarity">
    <text evidence="5">Belongs to the SCAMP family.</text>
</comment>
<dbReference type="EMBL" id="CAXLJL010000054">
    <property type="protein sequence ID" value="CAL5129873.1"/>
    <property type="molecule type" value="Genomic_DNA"/>
</dbReference>
<dbReference type="AlphaFoldDB" id="A0AAV2T0H9"/>
<dbReference type="Pfam" id="PF04144">
    <property type="entry name" value="SCAMP"/>
    <property type="match status" value="1"/>
</dbReference>
<dbReference type="PANTHER" id="PTHR10687:SF2">
    <property type="entry name" value="SECRETORY CARRIER-ASSOCIATED MEMBRANE PROTEIN"/>
    <property type="match status" value="1"/>
</dbReference>
<evidence type="ECO:0000256" key="4">
    <source>
        <dbReference type="ARBA" id="ARBA00023136"/>
    </source>
</evidence>
<keyword evidence="2 5" id="KW-0812">Transmembrane</keyword>
<proteinExistence type="inferred from homology"/>
<organism evidence="7 8">
    <name type="scientific">Calicophoron daubneyi</name>
    <name type="common">Rumen fluke</name>
    <name type="synonym">Paramphistomum daubneyi</name>
    <dbReference type="NCBI Taxonomy" id="300641"/>
    <lineage>
        <taxon>Eukaryota</taxon>
        <taxon>Metazoa</taxon>
        <taxon>Spiralia</taxon>
        <taxon>Lophotrochozoa</taxon>
        <taxon>Platyhelminthes</taxon>
        <taxon>Trematoda</taxon>
        <taxon>Digenea</taxon>
        <taxon>Plagiorchiida</taxon>
        <taxon>Pronocephalata</taxon>
        <taxon>Paramphistomoidea</taxon>
        <taxon>Paramphistomidae</taxon>
        <taxon>Calicophoron</taxon>
    </lineage>
</organism>
<feature type="transmembrane region" description="Helical" evidence="5">
    <location>
        <begin position="265"/>
        <end position="286"/>
    </location>
</feature>
<evidence type="ECO:0000256" key="6">
    <source>
        <dbReference type="SAM" id="MobiDB-lite"/>
    </source>
</evidence>
<dbReference type="InterPro" id="IPR007273">
    <property type="entry name" value="SCAMP"/>
</dbReference>
<evidence type="ECO:0000313" key="8">
    <source>
        <dbReference type="Proteomes" id="UP001497525"/>
    </source>
</evidence>
<feature type="transmembrane region" description="Helical" evidence="5">
    <location>
        <begin position="154"/>
        <end position="175"/>
    </location>
</feature>
<evidence type="ECO:0000256" key="2">
    <source>
        <dbReference type="ARBA" id="ARBA00022692"/>
    </source>
</evidence>